<evidence type="ECO:0000313" key="3">
    <source>
        <dbReference type="Proteomes" id="UP000198504"/>
    </source>
</evidence>
<feature type="region of interest" description="Disordered" evidence="1">
    <location>
        <begin position="32"/>
        <end position="73"/>
    </location>
</feature>
<dbReference type="EMBL" id="FOFA01000007">
    <property type="protein sequence ID" value="SEQ91922.1"/>
    <property type="molecule type" value="Genomic_DNA"/>
</dbReference>
<name>A0A1H9JYL3_9ACTN</name>
<organism evidence="2 3">
    <name type="scientific">Microlunatus flavus</name>
    <dbReference type="NCBI Taxonomy" id="1036181"/>
    <lineage>
        <taxon>Bacteria</taxon>
        <taxon>Bacillati</taxon>
        <taxon>Actinomycetota</taxon>
        <taxon>Actinomycetes</taxon>
        <taxon>Propionibacteriales</taxon>
        <taxon>Propionibacteriaceae</taxon>
        <taxon>Microlunatus</taxon>
    </lineage>
</organism>
<evidence type="ECO:0000256" key="1">
    <source>
        <dbReference type="SAM" id="MobiDB-lite"/>
    </source>
</evidence>
<protein>
    <submittedName>
        <fullName evidence="2">Uncharacterized protein</fullName>
    </submittedName>
</protein>
<keyword evidence="3" id="KW-1185">Reference proteome</keyword>
<dbReference type="AlphaFoldDB" id="A0A1H9JYL3"/>
<feature type="compositionally biased region" description="Low complexity" evidence="1">
    <location>
        <begin position="35"/>
        <end position="44"/>
    </location>
</feature>
<dbReference type="Proteomes" id="UP000198504">
    <property type="component" value="Unassembled WGS sequence"/>
</dbReference>
<dbReference type="RefSeq" id="WP_091182684.1">
    <property type="nucleotide sequence ID" value="NZ_FOFA01000007.1"/>
</dbReference>
<evidence type="ECO:0000313" key="2">
    <source>
        <dbReference type="EMBL" id="SEQ91922.1"/>
    </source>
</evidence>
<reference evidence="3" key="1">
    <citation type="submission" date="2016-10" db="EMBL/GenBank/DDBJ databases">
        <authorList>
            <person name="Varghese N."/>
            <person name="Submissions S."/>
        </authorList>
    </citation>
    <scope>NUCLEOTIDE SEQUENCE [LARGE SCALE GENOMIC DNA]</scope>
    <source>
        <strain evidence="3">CGMCC 4.6856</strain>
    </source>
</reference>
<gene>
    <name evidence="2" type="ORF">SAMN05421756_1072</name>
</gene>
<sequence>MSSTHETAPADPQAVRRLLGQLRHQIDQALEDLDAQAPAAAERPAPAPQTFSRPATVPPVRMEQLHRTPEPTADLDDLVDVLAPRLLERLVPALRDALREDRQG</sequence>
<proteinExistence type="predicted"/>
<accession>A0A1H9JYL3</accession>